<keyword evidence="1" id="KW-0812">Transmembrane</keyword>
<dbReference type="Proteomes" id="UP001049176">
    <property type="component" value="Chromosome 6"/>
</dbReference>
<keyword evidence="1" id="KW-1133">Transmembrane helix</keyword>
<dbReference type="InterPro" id="IPR045339">
    <property type="entry name" value="DUF6534"/>
</dbReference>
<dbReference type="PANTHER" id="PTHR40465">
    <property type="entry name" value="CHROMOSOME 1, WHOLE GENOME SHOTGUN SEQUENCE"/>
    <property type="match status" value="1"/>
</dbReference>
<evidence type="ECO:0000259" key="2">
    <source>
        <dbReference type="Pfam" id="PF20152"/>
    </source>
</evidence>
<name>A0A9P7RW90_9AGAR</name>
<dbReference type="RefSeq" id="XP_043007020.1">
    <property type="nucleotide sequence ID" value="XM_043154565.1"/>
</dbReference>
<sequence>MLSTTSGTTYGVVLIGSLCASLFSGMLSIQCFIYSRMYTRDSVGMKIYIALIWLFDILHNIAVWTSMWTWFVADFGTPERLDEIPIGISLSVGATGILTFLVHGFYAYRIYNLSSPKYRLVVTIPIIMLALLRIGFSFATVHLMLKVPSLVNFKAQYRWIFSLGLVFSSVDDILITIAMMVLLQGSRSLSLSLDAVISSLILYTLENGALTSAATVTTMICWLVMDNLIFLAFHIIIAKLYANSVLALLNCRQALRRQTTLEHSNPKSPLVLNQMKSNISKSQTRASMKVNVERSVEFRVEP</sequence>
<dbReference type="KEGG" id="more:E1B28_009659"/>
<protein>
    <recommendedName>
        <fullName evidence="2">DUF6534 domain-containing protein</fullName>
    </recommendedName>
</protein>
<feature type="transmembrane region" description="Helical" evidence="1">
    <location>
        <begin position="47"/>
        <end position="72"/>
    </location>
</feature>
<organism evidence="3 4">
    <name type="scientific">Marasmius oreades</name>
    <name type="common">fairy-ring Marasmius</name>
    <dbReference type="NCBI Taxonomy" id="181124"/>
    <lineage>
        <taxon>Eukaryota</taxon>
        <taxon>Fungi</taxon>
        <taxon>Dikarya</taxon>
        <taxon>Basidiomycota</taxon>
        <taxon>Agaricomycotina</taxon>
        <taxon>Agaricomycetes</taxon>
        <taxon>Agaricomycetidae</taxon>
        <taxon>Agaricales</taxon>
        <taxon>Marasmiineae</taxon>
        <taxon>Marasmiaceae</taxon>
        <taxon>Marasmius</taxon>
    </lineage>
</organism>
<dbReference type="EMBL" id="CM032186">
    <property type="protein sequence ID" value="KAG7090550.1"/>
    <property type="molecule type" value="Genomic_DNA"/>
</dbReference>
<keyword evidence="1" id="KW-0472">Membrane</keyword>
<dbReference type="PANTHER" id="PTHR40465:SF1">
    <property type="entry name" value="DUF6534 DOMAIN-CONTAINING PROTEIN"/>
    <property type="match status" value="1"/>
</dbReference>
<keyword evidence="4" id="KW-1185">Reference proteome</keyword>
<gene>
    <name evidence="3" type="ORF">E1B28_009659</name>
</gene>
<accession>A0A9P7RW90</accession>
<feature type="transmembrane region" description="Helical" evidence="1">
    <location>
        <begin position="84"/>
        <end position="108"/>
    </location>
</feature>
<feature type="domain" description="DUF6534" evidence="2">
    <location>
        <begin position="170"/>
        <end position="253"/>
    </location>
</feature>
<evidence type="ECO:0000313" key="3">
    <source>
        <dbReference type="EMBL" id="KAG7090550.1"/>
    </source>
</evidence>
<feature type="transmembrane region" description="Helical" evidence="1">
    <location>
        <begin position="12"/>
        <end position="35"/>
    </location>
</feature>
<feature type="transmembrane region" description="Helical" evidence="1">
    <location>
        <begin position="231"/>
        <end position="249"/>
    </location>
</feature>
<dbReference type="Pfam" id="PF20152">
    <property type="entry name" value="DUF6534"/>
    <property type="match status" value="1"/>
</dbReference>
<dbReference type="GeneID" id="66078735"/>
<proteinExistence type="predicted"/>
<feature type="transmembrane region" description="Helical" evidence="1">
    <location>
        <begin position="195"/>
        <end position="225"/>
    </location>
</feature>
<reference evidence="3" key="1">
    <citation type="journal article" date="2021" name="Genome Biol. Evol.">
        <title>The assembled and annotated genome of the fairy-ring fungus Marasmius oreades.</title>
        <authorList>
            <person name="Hiltunen M."/>
            <person name="Ament-Velasquez S.L."/>
            <person name="Johannesson H."/>
        </authorList>
    </citation>
    <scope>NUCLEOTIDE SEQUENCE</scope>
    <source>
        <strain evidence="3">03SP1</strain>
    </source>
</reference>
<comment type="caution">
    <text evidence="3">The sequence shown here is derived from an EMBL/GenBank/DDBJ whole genome shotgun (WGS) entry which is preliminary data.</text>
</comment>
<dbReference type="AlphaFoldDB" id="A0A9P7RW90"/>
<evidence type="ECO:0000313" key="4">
    <source>
        <dbReference type="Proteomes" id="UP001049176"/>
    </source>
</evidence>
<dbReference type="OrthoDB" id="3206554at2759"/>
<feature type="transmembrane region" description="Helical" evidence="1">
    <location>
        <begin position="120"/>
        <end position="139"/>
    </location>
</feature>
<feature type="transmembrane region" description="Helical" evidence="1">
    <location>
        <begin position="159"/>
        <end position="183"/>
    </location>
</feature>
<evidence type="ECO:0000256" key="1">
    <source>
        <dbReference type="SAM" id="Phobius"/>
    </source>
</evidence>